<evidence type="ECO:0000259" key="1">
    <source>
        <dbReference type="Pfam" id="PF02589"/>
    </source>
</evidence>
<comment type="caution">
    <text evidence="2">The sequence shown here is derived from an EMBL/GenBank/DDBJ whole genome shotgun (WGS) entry which is preliminary data.</text>
</comment>
<organism evidence="2 3">
    <name type="scientific">Limosilactobacillus albertensis</name>
    <dbReference type="NCBI Taxonomy" id="2759752"/>
    <lineage>
        <taxon>Bacteria</taxon>
        <taxon>Bacillati</taxon>
        <taxon>Bacillota</taxon>
        <taxon>Bacilli</taxon>
        <taxon>Lactobacillales</taxon>
        <taxon>Lactobacillaceae</taxon>
        <taxon>Limosilactobacillus</taxon>
    </lineage>
</organism>
<dbReference type="AlphaFoldDB" id="A0A7W3TTQ7"/>
<dbReference type="EMBL" id="JACIVC010000072">
    <property type="protein sequence ID" value="MBB1070727.1"/>
    <property type="molecule type" value="Genomic_DNA"/>
</dbReference>
<evidence type="ECO:0000313" key="2">
    <source>
        <dbReference type="EMBL" id="MBB1070727.1"/>
    </source>
</evidence>
<dbReference type="InterPro" id="IPR024185">
    <property type="entry name" value="FTHF_cligase-like_sf"/>
</dbReference>
<dbReference type="Proteomes" id="UP000518316">
    <property type="component" value="Unassembled WGS sequence"/>
</dbReference>
<reference evidence="2 3" key="1">
    <citation type="submission" date="2020-07" db="EMBL/GenBank/DDBJ databases">
        <title>Description of Limosilactobacillus balticus sp. nov., Limosilactobacillus agrestis sp. nov., Limosilactobacillus albertensis sp. nov., Limosilactobacillus rudii sp. nov., Limosilactobacillus fastidiosus sp. nov., five novel Limosilactobacillus species isolated from the vertebrate gastrointestinal tract, and proposal of 6 subspecies of Limosilactobacillus reuteri adapted to the gastrointestinal tract of specific vertebrate hosts.</title>
        <authorList>
            <person name="Li F."/>
            <person name="Cheng C."/>
            <person name="Zheng J."/>
            <person name="Quevedo R.M."/>
            <person name="Li J."/>
            <person name="Roos S."/>
            <person name="Gaenzle M.G."/>
            <person name="Walter J."/>
        </authorList>
    </citation>
    <scope>NUCLEOTIDE SEQUENCE [LARGE SCALE GENOMIC DNA]</scope>
    <source>
        <strain evidence="2 3">RRLNB_1_1</strain>
    </source>
</reference>
<dbReference type="InterPro" id="IPR003741">
    <property type="entry name" value="LUD_dom"/>
</dbReference>
<dbReference type="PANTHER" id="PTHR43682">
    <property type="entry name" value="LACTATE UTILIZATION PROTEIN C"/>
    <property type="match status" value="1"/>
</dbReference>
<keyword evidence="3" id="KW-1185">Reference proteome</keyword>
<dbReference type="Pfam" id="PF02589">
    <property type="entry name" value="LUD_dom"/>
    <property type="match status" value="1"/>
</dbReference>
<proteinExistence type="predicted"/>
<sequence>MTDYLKEANNPQNQEDFLNRIAAAADRPRHTLKDDPLVPVNDLPETTLAGKTQDELLAIAKKNSENVHVNFQVVKAADLGITLNKFIAEKEVKSLMLPSFDEQKWNDYSLGKWQENLQLDPIYYWEPSQGRQNIVNANASDAAIGFADFLLAESGTITIATYPQQGRMFHFLPTHYLAIIPKSKILPRSRQAMDYYQKAIQEGSLKTSNINFITGPSNSGDIEMVLIVGVHGPLDMEYVVVEDM</sequence>
<gene>
    <name evidence="2" type="ORF">H5S40_11290</name>
</gene>
<dbReference type="Gene3D" id="3.40.50.10420">
    <property type="entry name" value="NagB/RpiA/CoA transferase-like"/>
    <property type="match status" value="1"/>
</dbReference>
<accession>A0A7W3TTQ7</accession>
<dbReference type="InterPro" id="IPR037171">
    <property type="entry name" value="NagB/RpiA_transferase-like"/>
</dbReference>
<feature type="domain" description="LUD" evidence="1">
    <location>
        <begin position="60"/>
        <end position="241"/>
    </location>
</feature>
<name>A0A7W3TTQ7_9LACO</name>
<dbReference type="SUPFAM" id="SSF100950">
    <property type="entry name" value="NagB/RpiA/CoA transferase-like"/>
    <property type="match status" value="1"/>
</dbReference>
<dbReference type="PANTHER" id="PTHR43682:SF1">
    <property type="entry name" value="LACTATE UTILIZATION PROTEIN C"/>
    <property type="match status" value="1"/>
</dbReference>
<dbReference type="RefSeq" id="WP_182599212.1">
    <property type="nucleotide sequence ID" value="NZ_JACIVC010000072.1"/>
</dbReference>
<evidence type="ECO:0000313" key="3">
    <source>
        <dbReference type="Proteomes" id="UP000518316"/>
    </source>
</evidence>
<protein>
    <submittedName>
        <fullName evidence="2">Lactate utilization protein C</fullName>
    </submittedName>
</protein>